<evidence type="ECO:0000313" key="2">
    <source>
        <dbReference type="Proteomes" id="UP000694844"/>
    </source>
</evidence>
<dbReference type="Proteomes" id="UP000694844">
    <property type="component" value="Chromosome 1"/>
</dbReference>
<dbReference type="KEGG" id="cvn:111115318"/>
<feature type="signal peptide" evidence="1">
    <location>
        <begin position="1"/>
        <end position="23"/>
    </location>
</feature>
<protein>
    <submittedName>
        <fullName evidence="3">Uncharacterized protein LOC111115318</fullName>
    </submittedName>
</protein>
<gene>
    <name evidence="3" type="primary">LOC111115318</name>
</gene>
<evidence type="ECO:0000313" key="3">
    <source>
        <dbReference type="RefSeq" id="XP_022309708.1"/>
    </source>
</evidence>
<sequence length="103" mass="11444">MVKFQATAIVALLVLCCLSLTEGQMESSFMGGRGGFGGGFGRGLGVCPWGYRSQGLCRREWDCGYRAFCHRERWGGYQRYGTCCSRRWGGRYDNWGSGSGSSW</sequence>
<accession>A0A8B8C222</accession>
<dbReference type="AlphaFoldDB" id="A0A8B8C222"/>
<evidence type="ECO:0000256" key="1">
    <source>
        <dbReference type="SAM" id="SignalP"/>
    </source>
</evidence>
<keyword evidence="2" id="KW-1185">Reference proteome</keyword>
<reference evidence="3" key="2">
    <citation type="submission" date="2025-08" db="UniProtKB">
        <authorList>
            <consortium name="RefSeq"/>
        </authorList>
    </citation>
    <scope>IDENTIFICATION</scope>
    <source>
        <tissue evidence="3">Whole sample</tissue>
    </source>
</reference>
<organism evidence="2 3">
    <name type="scientific">Crassostrea virginica</name>
    <name type="common">Eastern oyster</name>
    <dbReference type="NCBI Taxonomy" id="6565"/>
    <lineage>
        <taxon>Eukaryota</taxon>
        <taxon>Metazoa</taxon>
        <taxon>Spiralia</taxon>
        <taxon>Lophotrochozoa</taxon>
        <taxon>Mollusca</taxon>
        <taxon>Bivalvia</taxon>
        <taxon>Autobranchia</taxon>
        <taxon>Pteriomorphia</taxon>
        <taxon>Ostreida</taxon>
        <taxon>Ostreoidea</taxon>
        <taxon>Ostreidae</taxon>
        <taxon>Crassostrea</taxon>
    </lineage>
</organism>
<dbReference type="GeneID" id="111115318"/>
<name>A0A8B8C222_CRAVI</name>
<reference evidence="2" key="1">
    <citation type="submission" date="2024-06" db="UniProtKB">
        <authorList>
            <consortium name="RefSeq"/>
        </authorList>
    </citation>
    <scope>NUCLEOTIDE SEQUENCE [LARGE SCALE GENOMIC DNA]</scope>
</reference>
<keyword evidence="1" id="KW-0732">Signal</keyword>
<feature type="chain" id="PRO_5034450779" evidence="1">
    <location>
        <begin position="24"/>
        <end position="103"/>
    </location>
</feature>
<proteinExistence type="predicted"/>
<dbReference type="RefSeq" id="XP_022309708.1">
    <property type="nucleotide sequence ID" value="XM_022454000.1"/>
</dbReference>